<accession>A0ABY1DYI8</accession>
<protein>
    <submittedName>
        <fullName evidence="2">Uncharacterized protein</fullName>
    </submittedName>
</protein>
<keyword evidence="1" id="KW-0472">Membrane</keyword>
<evidence type="ECO:0000256" key="1">
    <source>
        <dbReference type="SAM" id="Phobius"/>
    </source>
</evidence>
<evidence type="ECO:0000313" key="3">
    <source>
        <dbReference type="Proteomes" id="UP000199690"/>
    </source>
</evidence>
<keyword evidence="3" id="KW-1185">Reference proteome</keyword>
<sequence length="276" mass="27145">MSAIGVPIAPEPEALVGVPAISLSAAGILLALVAWDLTAAGRGRSLRRCTLLLFAQLLVAALVGAVLLGASGSGAAAQFFAGWATSLAATVDLLAVLLSVAAGMETVAVVVVVGVLARGALAFADAPLVGVVSVVFGAAVLWAAWRAFRGEGHPPRPLAPRLAMAAVVLAALVLALLSAAATREVTGSAPLVLVAGVLALVGFRHLFGLLRGLLARVPDASVGLAVVLVFIGVKSVLAGLSGGGPAHGARVVLLTLGMVGAVAALGAITAARRAAR</sequence>
<feature type="transmembrane region" description="Helical" evidence="1">
    <location>
        <begin position="160"/>
        <end position="181"/>
    </location>
</feature>
<name>A0ABY1DYI8_9PSEU</name>
<dbReference type="Proteomes" id="UP000199690">
    <property type="component" value="Unassembled WGS sequence"/>
</dbReference>
<feature type="transmembrane region" description="Helical" evidence="1">
    <location>
        <begin position="130"/>
        <end position="148"/>
    </location>
</feature>
<dbReference type="EMBL" id="FOME01000006">
    <property type="protein sequence ID" value="SFD71527.1"/>
    <property type="molecule type" value="Genomic_DNA"/>
</dbReference>
<organism evidence="2 3">
    <name type="scientific">Saccharopolyspora kobensis</name>
    <dbReference type="NCBI Taxonomy" id="146035"/>
    <lineage>
        <taxon>Bacteria</taxon>
        <taxon>Bacillati</taxon>
        <taxon>Actinomycetota</taxon>
        <taxon>Actinomycetes</taxon>
        <taxon>Pseudonocardiales</taxon>
        <taxon>Pseudonocardiaceae</taxon>
        <taxon>Saccharopolyspora</taxon>
    </lineage>
</organism>
<feature type="transmembrane region" description="Helical" evidence="1">
    <location>
        <begin position="222"/>
        <end position="240"/>
    </location>
</feature>
<comment type="caution">
    <text evidence="2">The sequence shown here is derived from an EMBL/GenBank/DDBJ whole genome shotgun (WGS) entry which is preliminary data.</text>
</comment>
<evidence type="ECO:0000313" key="2">
    <source>
        <dbReference type="EMBL" id="SFD71527.1"/>
    </source>
</evidence>
<feature type="transmembrane region" description="Helical" evidence="1">
    <location>
        <begin position="187"/>
        <end position="210"/>
    </location>
</feature>
<feature type="transmembrane region" description="Helical" evidence="1">
    <location>
        <begin position="20"/>
        <end position="39"/>
    </location>
</feature>
<gene>
    <name evidence="2" type="ORF">SAMN05216506_10627</name>
</gene>
<keyword evidence="1" id="KW-1133">Transmembrane helix</keyword>
<keyword evidence="1" id="KW-0812">Transmembrane</keyword>
<feature type="transmembrane region" description="Helical" evidence="1">
    <location>
        <begin position="252"/>
        <end position="271"/>
    </location>
</feature>
<feature type="transmembrane region" description="Helical" evidence="1">
    <location>
        <begin position="51"/>
        <end position="70"/>
    </location>
</feature>
<proteinExistence type="predicted"/>
<reference evidence="2 3" key="1">
    <citation type="submission" date="2016-10" db="EMBL/GenBank/DDBJ databases">
        <authorList>
            <person name="Varghese N."/>
            <person name="Submissions S."/>
        </authorList>
    </citation>
    <scope>NUCLEOTIDE SEQUENCE [LARGE SCALE GENOMIC DNA]</scope>
    <source>
        <strain evidence="2 3">CGMCC 4.3529</strain>
    </source>
</reference>